<name>A0ABX2D955_9SPHI</name>
<dbReference type="Pfam" id="PF00041">
    <property type="entry name" value="fn3"/>
    <property type="match status" value="1"/>
</dbReference>
<dbReference type="PANTHER" id="PTHR46708:SF2">
    <property type="entry name" value="FIBRONECTIN TYPE-III DOMAIN-CONTAINING PROTEIN"/>
    <property type="match status" value="1"/>
</dbReference>
<evidence type="ECO:0000259" key="2">
    <source>
        <dbReference type="PROSITE" id="PS50853"/>
    </source>
</evidence>
<dbReference type="InterPro" id="IPR032530">
    <property type="entry name" value="DUF4957"/>
</dbReference>
<keyword evidence="4" id="KW-1185">Reference proteome</keyword>
<reference evidence="3 4" key="1">
    <citation type="submission" date="2020-05" db="EMBL/GenBank/DDBJ databases">
        <title>Description of Pedobacter foliorum sp. nov.</title>
        <authorList>
            <person name="Qi S."/>
            <person name="Carlier A."/>
            <person name="Cnockaert M."/>
            <person name="Vandamme P."/>
        </authorList>
    </citation>
    <scope>NUCLEOTIDE SEQUENCE [LARGE SCALE GENOMIC DNA]</scope>
    <source>
        <strain evidence="3 4">LMG 31300</strain>
    </source>
</reference>
<protein>
    <submittedName>
        <fullName evidence="3">Fibronectin type III domain-containing protein</fullName>
    </submittedName>
</protein>
<dbReference type="Pfam" id="PF17161">
    <property type="entry name" value="DUF5123"/>
    <property type="match status" value="1"/>
</dbReference>
<dbReference type="InterPro" id="IPR036116">
    <property type="entry name" value="FN3_sf"/>
</dbReference>
<dbReference type="Gene3D" id="2.160.20.10">
    <property type="entry name" value="Single-stranded right-handed beta-helix, Pectin lyase-like"/>
    <property type="match status" value="1"/>
</dbReference>
<feature type="domain" description="Fibronectin type-III" evidence="2">
    <location>
        <begin position="40"/>
        <end position="134"/>
    </location>
</feature>
<dbReference type="InterPro" id="IPR013783">
    <property type="entry name" value="Ig-like_fold"/>
</dbReference>
<dbReference type="EMBL" id="JABMKV010000001">
    <property type="protein sequence ID" value="NQX30510.1"/>
    <property type="molecule type" value="Genomic_DNA"/>
</dbReference>
<dbReference type="InterPro" id="IPR003961">
    <property type="entry name" value="FN3_dom"/>
</dbReference>
<dbReference type="InterPro" id="IPR011050">
    <property type="entry name" value="Pectin_lyase_fold/virulence"/>
</dbReference>
<dbReference type="SUPFAM" id="SSF49265">
    <property type="entry name" value="Fibronectin type III"/>
    <property type="match status" value="1"/>
</dbReference>
<comment type="caution">
    <text evidence="3">The sequence shown here is derived from an EMBL/GenBank/DDBJ whole genome shotgun (WGS) entry which is preliminary data.</text>
</comment>
<dbReference type="InterPro" id="IPR050991">
    <property type="entry name" value="ECM_Regulatory_Proteins"/>
</dbReference>
<dbReference type="PROSITE" id="PS50853">
    <property type="entry name" value="FN3"/>
    <property type="match status" value="1"/>
</dbReference>
<dbReference type="InterPro" id="IPR012334">
    <property type="entry name" value="Pectin_lyas_fold"/>
</dbReference>
<evidence type="ECO:0000313" key="4">
    <source>
        <dbReference type="Proteomes" id="UP000762110"/>
    </source>
</evidence>
<organism evidence="3 4">
    <name type="scientific">Pedobacter boryungensis</name>
    <dbReference type="NCBI Taxonomy" id="869962"/>
    <lineage>
        <taxon>Bacteria</taxon>
        <taxon>Pseudomonadati</taxon>
        <taxon>Bacteroidota</taxon>
        <taxon>Sphingobacteriia</taxon>
        <taxon>Sphingobacteriales</taxon>
        <taxon>Sphingobacteriaceae</taxon>
        <taxon>Pedobacter</taxon>
    </lineage>
</organism>
<dbReference type="PROSITE" id="PS51257">
    <property type="entry name" value="PROKAR_LIPOPROTEIN"/>
    <property type="match status" value="1"/>
</dbReference>
<dbReference type="RefSeq" id="WP_173268704.1">
    <property type="nucleotide sequence ID" value="NZ_JABMKV010000001.1"/>
</dbReference>
<accession>A0ABX2D955</accession>
<evidence type="ECO:0000256" key="1">
    <source>
        <dbReference type="ARBA" id="ARBA00022737"/>
    </source>
</evidence>
<proteinExistence type="predicted"/>
<dbReference type="SMART" id="SM00060">
    <property type="entry name" value="FN3"/>
    <property type="match status" value="1"/>
</dbReference>
<dbReference type="CDD" id="cd00063">
    <property type="entry name" value="FN3"/>
    <property type="match status" value="1"/>
</dbReference>
<evidence type="ECO:0000313" key="3">
    <source>
        <dbReference type="EMBL" id="NQX30510.1"/>
    </source>
</evidence>
<gene>
    <name evidence="3" type="ORF">HQN85_02150</name>
</gene>
<dbReference type="Gene3D" id="2.60.40.10">
    <property type="entry name" value="Immunoglobulins"/>
    <property type="match status" value="1"/>
</dbReference>
<sequence length="517" mass="55274">MNRKNIYISIFFLLTLVGFSGCKDDMMTEITKLDVDRAFSPTGLTASVVNKTGVKLTWNAVNNAKTYTIEVFENADFSGTASKTIKDINFLQVPYTITGLSGDTQYSIRVKAVGDGVDDSKWISATVKTDSEQIFQTVNPAKLTSNSVVLNWPAGQTATTITLAPGNITHTVTAAEITAGEATITGLTGETLYTAKLLNGTKVRGTITFTTLLDLGGALPVYPTDNLATLIANANTGDVFALFPGTYTINADLTIPKSISIKGARPTDKPKIVGAAFKIRGAAGLELKDLVLDGTGSIAAQTIIYDEALPASTYGALSVKDSEIKNYVKGILYINVAALAESITYSGNLIHDISCTGAGFIDFRTGFAKTFLFENNTVYNIIEDGSRDLFRMDAASSFTSTTSVITIRTNTFYNALNRAAGRYLYIRIASNQINFTKNIIAESLNYYTNQAATTLTSVSGNNYYNAPNFTASATSGAKNDTGTFTTLNPGFAAPTTGNFTISESTLKANGIGDPRWR</sequence>
<dbReference type="SUPFAM" id="SSF51126">
    <property type="entry name" value="Pectin lyase-like"/>
    <property type="match status" value="1"/>
</dbReference>
<dbReference type="Proteomes" id="UP000762110">
    <property type="component" value="Unassembled WGS sequence"/>
</dbReference>
<dbReference type="PANTHER" id="PTHR46708">
    <property type="entry name" value="TENASCIN"/>
    <property type="match status" value="1"/>
</dbReference>
<keyword evidence="1" id="KW-0677">Repeat</keyword>
<dbReference type="InterPro" id="IPR033427">
    <property type="entry name" value="DUF5123"/>
</dbReference>
<dbReference type="Pfam" id="PF16318">
    <property type="entry name" value="DUF4957"/>
    <property type="match status" value="1"/>
</dbReference>